<dbReference type="Proteomes" id="UP000019335">
    <property type="component" value="Chromosome 5"/>
</dbReference>
<comment type="caution">
    <text evidence="2">The sequence shown here is derived from an EMBL/GenBank/DDBJ whole genome shotgun (WGS) entry which is preliminary data.</text>
</comment>
<dbReference type="EMBL" id="AZIL01000370">
    <property type="protein sequence ID" value="EWM27855.1"/>
    <property type="molecule type" value="Genomic_DNA"/>
</dbReference>
<dbReference type="Gene3D" id="3.10.129.10">
    <property type="entry name" value="Hotdog Thioesterase"/>
    <property type="match status" value="1"/>
</dbReference>
<name>W7TL73_9STRA</name>
<dbReference type="OrthoDB" id="206285at2759"/>
<evidence type="ECO:0000259" key="1">
    <source>
        <dbReference type="Pfam" id="PF03061"/>
    </source>
</evidence>
<keyword evidence="3" id="KW-1185">Reference proteome</keyword>
<evidence type="ECO:0000313" key="2">
    <source>
        <dbReference type="EMBL" id="EWM27855.1"/>
    </source>
</evidence>
<reference evidence="2 3" key="1">
    <citation type="journal article" date="2014" name="Mol. Plant">
        <title>Chromosome Scale Genome Assembly and Transcriptome Profiling of Nannochloropsis gaditana in Nitrogen Depletion.</title>
        <authorList>
            <person name="Corteggiani Carpinelli E."/>
            <person name="Telatin A."/>
            <person name="Vitulo N."/>
            <person name="Forcato C."/>
            <person name="D'Angelo M."/>
            <person name="Schiavon R."/>
            <person name="Vezzi A."/>
            <person name="Giacometti G.M."/>
            <person name="Morosinotto T."/>
            <person name="Valle G."/>
        </authorList>
    </citation>
    <scope>NUCLEOTIDE SEQUENCE [LARGE SCALE GENOMIC DNA]</scope>
    <source>
        <strain evidence="2 3">B-31</strain>
    </source>
</reference>
<gene>
    <name evidence="2" type="ORF">Naga_100219g2</name>
</gene>
<dbReference type="InterPro" id="IPR052061">
    <property type="entry name" value="PTE-AB_protein"/>
</dbReference>
<dbReference type="InterPro" id="IPR029069">
    <property type="entry name" value="HotDog_dom_sf"/>
</dbReference>
<dbReference type="PANTHER" id="PTHR47260">
    <property type="entry name" value="UPF0644 PROTEIN PB2B4.06"/>
    <property type="match status" value="1"/>
</dbReference>
<accession>W7TL73</accession>
<sequence>MLCCTCKSVHATISVAFIGTRKPHRLPALFPLFLAPARALSHQEPNPATCGTQNSSFSILLKTVVAGSFVGAAFIAGHTAGASCDEVKSPQEVNNVGGGAPVTAPYTVTFASNYHDRVDTKLHRAYPEFLQYHLIHETLRGKEKIEGYEVYKDRRDDSIVAFARLGKLLSGHPDIIHGGSIAALLDNTMGVAFFAANKGNGFTANLTINYKRPIICGTEIKVLARVERIEGRKVFLRAEIRDAKDEAVLYTEATSLFITSQSPLLTGPKKVDIS</sequence>
<proteinExistence type="predicted"/>
<dbReference type="AlphaFoldDB" id="W7TL73"/>
<dbReference type="Pfam" id="PF03061">
    <property type="entry name" value="4HBT"/>
    <property type="match status" value="1"/>
</dbReference>
<dbReference type="SUPFAM" id="SSF54637">
    <property type="entry name" value="Thioesterase/thiol ester dehydrase-isomerase"/>
    <property type="match status" value="1"/>
</dbReference>
<evidence type="ECO:0000313" key="3">
    <source>
        <dbReference type="Proteomes" id="UP000019335"/>
    </source>
</evidence>
<dbReference type="CDD" id="cd03443">
    <property type="entry name" value="PaaI_thioesterase"/>
    <property type="match status" value="1"/>
</dbReference>
<feature type="domain" description="Thioesterase" evidence="1">
    <location>
        <begin position="175"/>
        <end position="246"/>
    </location>
</feature>
<organism evidence="2 3">
    <name type="scientific">Nannochloropsis gaditana</name>
    <dbReference type="NCBI Taxonomy" id="72520"/>
    <lineage>
        <taxon>Eukaryota</taxon>
        <taxon>Sar</taxon>
        <taxon>Stramenopiles</taxon>
        <taxon>Ochrophyta</taxon>
        <taxon>Eustigmatophyceae</taxon>
        <taxon>Eustigmatales</taxon>
        <taxon>Monodopsidaceae</taxon>
        <taxon>Nannochloropsis</taxon>
    </lineage>
</organism>
<dbReference type="PANTHER" id="PTHR47260:SF1">
    <property type="entry name" value="UPF0644 PROTEIN PB2B4.06"/>
    <property type="match status" value="1"/>
</dbReference>
<protein>
    <submittedName>
        <fullName evidence="2">Thioesterase superfamily member 4</fullName>
    </submittedName>
</protein>
<dbReference type="InterPro" id="IPR006683">
    <property type="entry name" value="Thioestr_dom"/>
</dbReference>